<proteinExistence type="predicted"/>
<comment type="caution">
    <text evidence="2">The sequence shown here is derived from an EMBL/GenBank/DDBJ whole genome shotgun (WGS) entry which is preliminary data.</text>
</comment>
<dbReference type="SUPFAM" id="SSF54909">
    <property type="entry name" value="Dimeric alpha+beta barrel"/>
    <property type="match status" value="1"/>
</dbReference>
<dbReference type="EMBL" id="BPQQ01000096">
    <property type="protein sequence ID" value="GJE03907.1"/>
    <property type="molecule type" value="Genomic_DNA"/>
</dbReference>
<dbReference type="InterPro" id="IPR011008">
    <property type="entry name" value="Dimeric_a/b-barrel"/>
</dbReference>
<dbReference type="NCBIfam" id="TIGR02118">
    <property type="entry name" value="EthD family reductase"/>
    <property type="match status" value="1"/>
</dbReference>
<gene>
    <name evidence="2" type="ORF">GMJLKIPL_5864</name>
</gene>
<dbReference type="RefSeq" id="WP_238241280.1">
    <property type="nucleotide sequence ID" value="NZ_BPQQ01000096.1"/>
</dbReference>
<evidence type="ECO:0000313" key="3">
    <source>
        <dbReference type="Proteomes" id="UP001055153"/>
    </source>
</evidence>
<dbReference type="Proteomes" id="UP001055153">
    <property type="component" value="Unassembled WGS sequence"/>
</dbReference>
<dbReference type="InterPro" id="IPR009799">
    <property type="entry name" value="EthD_dom"/>
</dbReference>
<name>A0ABQ4SL90_9HYPH</name>
<sequence length="239" mass="25652">MIKLVTFQKRVAVLTRPEFEERWRTIHGPIAARFPGLRGYMLGFSLDEGEPPADGIAQLWFDSRDACQASYASEIGRNGSADASAWLARREHLLASEHWLRRAGAISATPFKVVLCLKRAAGDARETFLAGLRQAATAALCERAGAVQARLSLDEAGLLLNSKVDGDLSLVAGEAPYDALVELWFATEAAARAGRAAAAGWTDEAFGARLGRFEDALLSEHVVVMPPSPAYGTKEGSAP</sequence>
<protein>
    <recommendedName>
        <fullName evidence="1">EthD domain-containing protein</fullName>
    </recommendedName>
</protein>
<feature type="domain" description="EthD" evidence="1">
    <location>
        <begin position="14"/>
        <end position="86"/>
    </location>
</feature>
<keyword evidence="3" id="KW-1185">Reference proteome</keyword>
<accession>A0ABQ4SL90</accession>
<reference evidence="2" key="1">
    <citation type="journal article" date="2021" name="Front. Microbiol.">
        <title>Comprehensive Comparative Genomics and Phenotyping of Methylobacterium Species.</title>
        <authorList>
            <person name="Alessa O."/>
            <person name="Ogura Y."/>
            <person name="Fujitani Y."/>
            <person name="Takami H."/>
            <person name="Hayashi T."/>
            <person name="Sahin N."/>
            <person name="Tani A."/>
        </authorList>
    </citation>
    <scope>NUCLEOTIDE SEQUENCE</scope>
    <source>
        <strain evidence="2">DSM 17168</strain>
    </source>
</reference>
<dbReference type="Pfam" id="PF07110">
    <property type="entry name" value="EthD"/>
    <property type="match status" value="1"/>
</dbReference>
<dbReference type="Gene3D" id="3.30.70.100">
    <property type="match status" value="1"/>
</dbReference>
<reference evidence="2" key="2">
    <citation type="submission" date="2021-08" db="EMBL/GenBank/DDBJ databases">
        <authorList>
            <person name="Tani A."/>
            <person name="Ola A."/>
            <person name="Ogura Y."/>
            <person name="Katsura K."/>
            <person name="Hayashi T."/>
        </authorList>
    </citation>
    <scope>NUCLEOTIDE SEQUENCE</scope>
    <source>
        <strain evidence="2">DSM 17168</strain>
    </source>
</reference>
<evidence type="ECO:0000259" key="1">
    <source>
        <dbReference type="Pfam" id="PF07110"/>
    </source>
</evidence>
<organism evidence="2 3">
    <name type="scientific">Methylobacterium isbiliense</name>
    <dbReference type="NCBI Taxonomy" id="315478"/>
    <lineage>
        <taxon>Bacteria</taxon>
        <taxon>Pseudomonadati</taxon>
        <taxon>Pseudomonadota</taxon>
        <taxon>Alphaproteobacteria</taxon>
        <taxon>Hyphomicrobiales</taxon>
        <taxon>Methylobacteriaceae</taxon>
        <taxon>Methylobacterium</taxon>
    </lineage>
</organism>
<evidence type="ECO:0000313" key="2">
    <source>
        <dbReference type="EMBL" id="GJE03907.1"/>
    </source>
</evidence>